<protein>
    <recommendedName>
        <fullName evidence="7">Major facilitator superfamily (MFS) profile domain-containing protein</fullName>
    </recommendedName>
</protein>
<name>A0ABQ9I025_9NEOP</name>
<dbReference type="Proteomes" id="UP001159363">
    <property type="component" value="Chromosome 3"/>
</dbReference>
<dbReference type="InterPro" id="IPR011701">
    <property type="entry name" value="MFS"/>
</dbReference>
<dbReference type="PROSITE" id="PS50850">
    <property type="entry name" value="MFS"/>
    <property type="match status" value="1"/>
</dbReference>
<accession>A0ABQ9I025</accession>
<gene>
    <name evidence="8" type="ORF">PR048_009175</name>
</gene>
<dbReference type="InterPro" id="IPR027378">
    <property type="entry name" value="Nucleotide_channel_N"/>
</dbReference>
<proteinExistence type="predicted"/>
<dbReference type="InterPro" id="IPR050382">
    <property type="entry name" value="MFS_Na/Anion_cotransporter"/>
</dbReference>
<dbReference type="PANTHER" id="PTHR11662">
    <property type="entry name" value="SOLUTE CARRIER FAMILY 17"/>
    <property type="match status" value="1"/>
</dbReference>
<evidence type="ECO:0000313" key="9">
    <source>
        <dbReference type="Proteomes" id="UP001159363"/>
    </source>
</evidence>
<comment type="caution">
    <text evidence="8">The sequence shown here is derived from an EMBL/GenBank/DDBJ whole genome shotgun (WGS) entry which is preliminary data.</text>
</comment>
<evidence type="ECO:0000256" key="5">
    <source>
        <dbReference type="SAM" id="MobiDB-lite"/>
    </source>
</evidence>
<comment type="subcellular location">
    <subcellularLocation>
        <location evidence="1">Membrane</location>
        <topology evidence="1">Multi-pass membrane protein</topology>
    </subcellularLocation>
</comment>
<keyword evidence="2 6" id="KW-0812">Transmembrane</keyword>
<keyword evidence="4 6" id="KW-0472">Membrane</keyword>
<evidence type="ECO:0000256" key="2">
    <source>
        <dbReference type="ARBA" id="ARBA00022692"/>
    </source>
</evidence>
<evidence type="ECO:0000259" key="7">
    <source>
        <dbReference type="PROSITE" id="PS50850"/>
    </source>
</evidence>
<feature type="transmembrane region" description="Helical" evidence="6">
    <location>
        <begin position="154"/>
        <end position="173"/>
    </location>
</feature>
<dbReference type="PANTHER" id="PTHR11662:SF455">
    <property type="entry name" value="GH23975P"/>
    <property type="match status" value="1"/>
</dbReference>
<feature type="transmembrane region" description="Helical" evidence="6">
    <location>
        <begin position="72"/>
        <end position="98"/>
    </location>
</feature>
<sequence>MTQREVRESKTTVGNDAIQDGCSKGRNPKWWRSEPEPPPDFWRRRNEIIPLLAQRDAALGPRWQFWRRRRDVLALLAFFGLFNIAGLRVNLSVAIVAMTSWRNLTTHNGTVMQVRDMDWDSKTQGVMHSAFFYGFMVSQVPGGWLAGRYGGCRLFGLAIGLASLLTLLTPLVARVDVRLLFVIRALEGLGAVSHSSCYLPPST</sequence>
<feature type="region of interest" description="Disordered" evidence="5">
    <location>
        <begin position="1"/>
        <end position="36"/>
    </location>
</feature>
<evidence type="ECO:0000256" key="1">
    <source>
        <dbReference type="ARBA" id="ARBA00004141"/>
    </source>
</evidence>
<feature type="transmembrane region" description="Helical" evidence="6">
    <location>
        <begin position="126"/>
        <end position="147"/>
    </location>
</feature>
<evidence type="ECO:0000256" key="3">
    <source>
        <dbReference type="ARBA" id="ARBA00022989"/>
    </source>
</evidence>
<evidence type="ECO:0000313" key="8">
    <source>
        <dbReference type="EMBL" id="KAJ8889674.1"/>
    </source>
</evidence>
<evidence type="ECO:0000256" key="4">
    <source>
        <dbReference type="ARBA" id="ARBA00023136"/>
    </source>
</evidence>
<keyword evidence="3 6" id="KW-1133">Transmembrane helix</keyword>
<dbReference type="EMBL" id="JARBHB010000003">
    <property type="protein sequence ID" value="KAJ8889674.1"/>
    <property type="molecule type" value="Genomic_DNA"/>
</dbReference>
<dbReference type="Gene3D" id="1.20.120.540">
    <property type="entry name" value="Voltage-gated potassium channels"/>
    <property type="match status" value="1"/>
</dbReference>
<organism evidence="8 9">
    <name type="scientific">Dryococelus australis</name>
    <dbReference type="NCBI Taxonomy" id="614101"/>
    <lineage>
        <taxon>Eukaryota</taxon>
        <taxon>Metazoa</taxon>
        <taxon>Ecdysozoa</taxon>
        <taxon>Arthropoda</taxon>
        <taxon>Hexapoda</taxon>
        <taxon>Insecta</taxon>
        <taxon>Pterygota</taxon>
        <taxon>Neoptera</taxon>
        <taxon>Polyneoptera</taxon>
        <taxon>Phasmatodea</taxon>
        <taxon>Verophasmatodea</taxon>
        <taxon>Anareolatae</taxon>
        <taxon>Phasmatidae</taxon>
        <taxon>Eurycanthinae</taxon>
        <taxon>Dryococelus</taxon>
    </lineage>
</organism>
<dbReference type="InterPro" id="IPR020846">
    <property type="entry name" value="MFS_dom"/>
</dbReference>
<feature type="domain" description="Major facilitator superfamily (MFS) profile" evidence="7">
    <location>
        <begin position="72"/>
        <end position="203"/>
    </location>
</feature>
<dbReference type="Pfam" id="PF07690">
    <property type="entry name" value="MFS_1"/>
    <property type="match status" value="1"/>
</dbReference>
<evidence type="ECO:0000256" key="6">
    <source>
        <dbReference type="SAM" id="Phobius"/>
    </source>
</evidence>
<keyword evidence="9" id="KW-1185">Reference proteome</keyword>
<feature type="compositionally biased region" description="Basic and acidic residues" evidence="5">
    <location>
        <begin position="1"/>
        <end position="10"/>
    </location>
</feature>
<dbReference type="SUPFAM" id="SSF103473">
    <property type="entry name" value="MFS general substrate transporter"/>
    <property type="match status" value="1"/>
</dbReference>
<reference evidence="8 9" key="1">
    <citation type="submission" date="2023-02" db="EMBL/GenBank/DDBJ databases">
        <title>LHISI_Scaffold_Assembly.</title>
        <authorList>
            <person name="Stuart O.P."/>
            <person name="Cleave R."/>
            <person name="Magrath M.J.L."/>
            <person name="Mikheyev A.S."/>
        </authorList>
    </citation>
    <scope>NUCLEOTIDE SEQUENCE [LARGE SCALE GENOMIC DNA]</scope>
    <source>
        <strain evidence="8">Daus_M_001</strain>
        <tissue evidence="8">Leg muscle</tissue>
    </source>
</reference>
<dbReference type="InterPro" id="IPR036259">
    <property type="entry name" value="MFS_trans_sf"/>
</dbReference>